<name>A0A4Y2TQE1_ARAVE</name>
<sequence>MQISPLKEPLAKRCYRQDPPSSLVRAQLLIWHNQKLSIMPGLNPLLPTLIIKPANEEIKTSAMLKTALEGKIKLKDIQVEVLSCRPIQGNGIDVKDQNP</sequence>
<reference evidence="1 2" key="1">
    <citation type="journal article" date="2019" name="Sci. Rep.">
        <title>Orb-weaving spider Araneus ventricosus genome elucidates the spidroin gene catalogue.</title>
        <authorList>
            <person name="Kono N."/>
            <person name="Nakamura H."/>
            <person name="Ohtoshi R."/>
            <person name="Moran D.A.P."/>
            <person name="Shinohara A."/>
            <person name="Yoshida Y."/>
            <person name="Fujiwara M."/>
            <person name="Mori M."/>
            <person name="Tomita M."/>
            <person name="Arakawa K."/>
        </authorList>
    </citation>
    <scope>NUCLEOTIDE SEQUENCE [LARGE SCALE GENOMIC DNA]</scope>
</reference>
<accession>A0A4Y2TQE1</accession>
<evidence type="ECO:0000313" key="2">
    <source>
        <dbReference type="Proteomes" id="UP000499080"/>
    </source>
</evidence>
<dbReference type="AlphaFoldDB" id="A0A4Y2TQE1"/>
<gene>
    <name evidence="1" type="ORF">AVEN_31667_1</name>
</gene>
<comment type="caution">
    <text evidence="1">The sequence shown here is derived from an EMBL/GenBank/DDBJ whole genome shotgun (WGS) entry which is preliminary data.</text>
</comment>
<protein>
    <submittedName>
        <fullName evidence="1">Uncharacterized protein</fullName>
    </submittedName>
</protein>
<organism evidence="1 2">
    <name type="scientific">Araneus ventricosus</name>
    <name type="common">Orbweaver spider</name>
    <name type="synonym">Epeira ventricosa</name>
    <dbReference type="NCBI Taxonomy" id="182803"/>
    <lineage>
        <taxon>Eukaryota</taxon>
        <taxon>Metazoa</taxon>
        <taxon>Ecdysozoa</taxon>
        <taxon>Arthropoda</taxon>
        <taxon>Chelicerata</taxon>
        <taxon>Arachnida</taxon>
        <taxon>Araneae</taxon>
        <taxon>Araneomorphae</taxon>
        <taxon>Entelegynae</taxon>
        <taxon>Araneoidea</taxon>
        <taxon>Araneidae</taxon>
        <taxon>Araneus</taxon>
    </lineage>
</organism>
<dbReference type="OrthoDB" id="6775559at2759"/>
<proteinExistence type="predicted"/>
<dbReference type="EMBL" id="BGPR01029681">
    <property type="protein sequence ID" value="GBO01620.1"/>
    <property type="molecule type" value="Genomic_DNA"/>
</dbReference>
<evidence type="ECO:0000313" key="1">
    <source>
        <dbReference type="EMBL" id="GBO01620.1"/>
    </source>
</evidence>
<dbReference type="Proteomes" id="UP000499080">
    <property type="component" value="Unassembled WGS sequence"/>
</dbReference>
<keyword evidence="2" id="KW-1185">Reference proteome</keyword>